<reference evidence="3" key="1">
    <citation type="submission" date="2017-02" db="EMBL/GenBank/DDBJ databases">
        <authorList>
            <person name="Tafer H."/>
            <person name="Lopandic K."/>
        </authorList>
    </citation>
    <scope>NUCLEOTIDE SEQUENCE [LARGE SCALE GENOMIC DNA]</scope>
    <source>
        <strain evidence="3">CBS 366.77</strain>
    </source>
</reference>
<sequence>MAATIPCLKPFVMAFNTGWGQGTKRNGGSYYSRSGASGSHSASGAQQRSIEEDEVNMLPSIEPSGNGNSWGIRRTREWTVHSELIQMQPVTK</sequence>
<evidence type="ECO:0000256" key="1">
    <source>
        <dbReference type="SAM" id="MobiDB-lite"/>
    </source>
</evidence>
<dbReference type="OrthoDB" id="3918601at2759"/>
<accession>A0A3A2ZRP3</accession>
<evidence type="ECO:0000313" key="3">
    <source>
        <dbReference type="Proteomes" id="UP000266188"/>
    </source>
</evidence>
<gene>
    <name evidence="2" type="ORF">PHISCL_02261</name>
</gene>
<evidence type="ECO:0000313" key="2">
    <source>
        <dbReference type="EMBL" id="RJE25370.1"/>
    </source>
</evidence>
<feature type="region of interest" description="Disordered" evidence="1">
    <location>
        <begin position="19"/>
        <end position="50"/>
    </location>
</feature>
<comment type="caution">
    <text evidence="2">The sequence shown here is derived from an EMBL/GenBank/DDBJ whole genome shotgun (WGS) entry which is preliminary data.</text>
</comment>
<organism evidence="2 3">
    <name type="scientific">Aspergillus sclerotialis</name>
    <dbReference type="NCBI Taxonomy" id="2070753"/>
    <lineage>
        <taxon>Eukaryota</taxon>
        <taxon>Fungi</taxon>
        <taxon>Dikarya</taxon>
        <taxon>Ascomycota</taxon>
        <taxon>Pezizomycotina</taxon>
        <taxon>Eurotiomycetes</taxon>
        <taxon>Eurotiomycetidae</taxon>
        <taxon>Eurotiales</taxon>
        <taxon>Aspergillaceae</taxon>
        <taxon>Aspergillus</taxon>
        <taxon>Aspergillus subgen. Polypaecilum</taxon>
    </lineage>
</organism>
<name>A0A3A2ZRP3_9EURO</name>
<protein>
    <submittedName>
        <fullName evidence="2">Uncharacterized protein</fullName>
    </submittedName>
</protein>
<dbReference type="Proteomes" id="UP000266188">
    <property type="component" value="Unassembled WGS sequence"/>
</dbReference>
<keyword evidence="3" id="KW-1185">Reference proteome</keyword>
<dbReference type="AlphaFoldDB" id="A0A3A2ZRP3"/>
<proteinExistence type="predicted"/>
<dbReference type="STRING" id="2070753.A0A3A2ZRP3"/>
<feature type="compositionally biased region" description="Low complexity" evidence="1">
    <location>
        <begin position="27"/>
        <end position="48"/>
    </location>
</feature>
<dbReference type="EMBL" id="MVGC01000049">
    <property type="protein sequence ID" value="RJE25370.1"/>
    <property type="molecule type" value="Genomic_DNA"/>
</dbReference>